<evidence type="ECO:0000313" key="1">
    <source>
        <dbReference type="EMBL" id="KII67936.1"/>
    </source>
</evidence>
<accession>A0A0C2ML40</accession>
<reference evidence="1 2" key="1">
    <citation type="journal article" date="2014" name="Genome Biol. Evol.">
        <title>The genome of the myxosporean Thelohanellus kitauei shows adaptations to nutrient acquisition within its fish host.</title>
        <authorList>
            <person name="Yang Y."/>
            <person name="Xiong J."/>
            <person name="Zhou Z."/>
            <person name="Huo F."/>
            <person name="Miao W."/>
            <person name="Ran C."/>
            <person name="Liu Y."/>
            <person name="Zhang J."/>
            <person name="Feng J."/>
            <person name="Wang M."/>
            <person name="Wang M."/>
            <person name="Wang L."/>
            <person name="Yao B."/>
        </authorList>
    </citation>
    <scope>NUCLEOTIDE SEQUENCE [LARGE SCALE GENOMIC DNA]</scope>
    <source>
        <strain evidence="1">Wuqing</strain>
    </source>
</reference>
<sequence length="106" mass="12190">MASYTIYKDNFDIHYLAVCWTQKNEVLWTFQNNLHLTDKHSHNRNVSFSMDREVLNSTRQEGCTALQTNPEILFHPTGKLLESVIGAFPPLQNIIHTIENAPLPLP</sequence>
<name>A0A0C2ML40_THEKT</name>
<organism evidence="1 2">
    <name type="scientific">Thelohanellus kitauei</name>
    <name type="common">Myxosporean</name>
    <dbReference type="NCBI Taxonomy" id="669202"/>
    <lineage>
        <taxon>Eukaryota</taxon>
        <taxon>Metazoa</taxon>
        <taxon>Cnidaria</taxon>
        <taxon>Myxozoa</taxon>
        <taxon>Myxosporea</taxon>
        <taxon>Bivalvulida</taxon>
        <taxon>Platysporina</taxon>
        <taxon>Myxobolidae</taxon>
        <taxon>Thelohanellus</taxon>
    </lineage>
</organism>
<keyword evidence="2" id="KW-1185">Reference proteome</keyword>
<evidence type="ECO:0000313" key="2">
    <source>
        <dbReference type="Proteomes" id="UP000031668"/>
    </source>
</evidence>
<dbReference type="EMBL" id="JWZT01003003">
    <property type="protein sequence ID" value="KII67936.1"/>
    <property type="molecule type" value="Genomic_DNA"/>
</dbReference>
<comment type="caution">
    <text evidence="1">The sequence shown here is derived from an EMBL/GenBank/DDBJ whole genome shotgun (WGS) entry which is preliminary data.</text>
</comment>
<protein>
    <submittedName>
        <fullName evidence="1">Uncharacterized protein</fullName>
    </submittedName>
</protein>
<gene>
    <name evidence="1" type="ORF">RF11_08281</name>
</gene>
<dbReference type="Proteomes" id="UP000031668">
    <property type="component" value="Unassembled WGS sequence"/>
</dbReference>
<proteinExistence type="predicted"/>
<dbReference type="AlphaFoldDB" id="A0A0C2ML40"/>